<accession>A0ABU0RC47</accession>
<dbReference type="Pfam" id="PF04616">
    <property type="entry name" value="Glyco_hydro_43"/>
    <property type="match status" value="1"/>
</dbReference>
<dbReference type="PANTHER" id="PTHR42812">
    <property type="entry name" value="BETA-XYLOSIDASE"/>
    <property type="match status" value="1"/>
</dbReference>
<organism evidence="7 8">
    <name type="scientific">Agromyces ramosus</name>
    <dbReference type="NCBI Taxonomy" id="33879"/>
    <lineage>
        <taxon>Bacteria</taxon>
        <taxon>Bacillati</taxon>
        <taxon>Actinomycetota</taxon>
        <taxon>Actinomycetes</taxon>
        <taxon>Micrococcales</taxon>
        <taxon>Microbacteriaceae</taxon>
        <taxon>Agromyces</taxon>
    </lineage>
</organism>
<sequence>MFQTKFALRSVSLATAALLASVGLFATTSVAQAADEWNPESSYTTTDNGDGTYSVPQLNADVPDVSVDRVPASENDEGRDIYYMISTTMQLSPGAPIMKSYDLVNWEIVNYAFDRLSISDAYSLRNGSNSYGQGQWASSLRYHDGTFYVLVNSLNLGGAYIYRTDDIENGAWTRTALGRSLHDPSLFFDDANGGTPYIIYGGVSAVRLNPTLTAIEQDYPNFIQRSDYASQPYVGSSGLFEGAQAFYIDGYYYVVMITWPSSGRQVAMFRSTELLGRLAGSPTPYESRGVLNSNGFAQGSLVPIADDDGTDDWHGFFFRDTFPIGRIPALIPATWSDGWPTFGNNGAVPVNGVFEKPIELTPEQERFERLKSIVGSDEFDNDAPHRSYQDEQWTIPTPPVLDQSLIGVELFGNPGAESGTTGGWMVNDTATLSTTTDARTGSSAIAVTGRTTTGSGPAQSVTGKVQHGVTYDVSAWVKYENPASPATKQFYITARYGGSSTTYTNLSSATTLTRGSWGKVSGTFTIPASQALSDVRIFIETPWTSTPSSAPDTHLMDFKVDDASLIGRPVTTEVAHPDEVAPNGSNLDLVWEWNHAPDNRYWSLTDRDGWLRMTTGKVVTGAYSHRNAGGELTWLEEARNTLSQRTFGPRQSVETKLDISGMKDGDVAGLAAYNRDFSYVAVKRVNGTNTVGVVHRGQPFASSIDQAAIESFLPGRTAALDNASEVHLKADLDFARTPGQLFTTFSYSLDGIEWTTFGDAVGPLRLDGGLTHFMGHRVGLFNYATQQAGGHVDFDRFLLSDTLTSQNQPLDEGELDAAIAHAEALDSNDYPVEEWAAMLDALAEARTVAAAAVGTQNQIDAPERALSYHLARLGTLKAPSPSLDVELTAGTRCVAGKAVITVHATNAEEVPISIAFETPYGSKSFASIAPGKNAVHAFTTRLPSVPAGAASAQFSATIDGESVSMESEAGYPARACN</sequence>
<reference evidence="7 8" key="1">
    <citation type="submission" date="2023-07" db="EMBL/GenBank/DDBJ databases">
        <title>Comparative genomics of wheat-associated soil bacteria to identify genetic determinants of phenazine resistance.</title>
        <authorList>
            <person name="Mouncey N."/>
        </authorList>
    </citation>
    <scope>NUCLEOTIDE SEQUENCE [LARGE SCALE GENOMIC DNA]</scope>
    <source>
        <strain evidence="7 8">V3I3</strain>
    </source>
</reference>
<dbReference type="RefSeq" id="WP_307042372.1">
    <property type="nucleotide sequence ID" value="NZ_JAUSYY010000001.1"/>
</dbReference>
<dbReference type="CDD" id="cd09001">
    <property type="entry name" value="GH43_FsAxh1-like"/>
    <property type="match status" value="1"/>
</dbReference>
<feature type="chain" id="PRO_5045724136" evidence="4">
    <location>
        <begin position="34"/>
        <end position="977"/>
    </location>
</feature>
<feature type="domain" description="Beta-xylosidase C-terminal Concanavalin A-like" evidence="6">
    <location>
        <begin position="584"/>
        <end position="797"/>
    </location>
</feature>
<evidence type="ECO:0000259" key="6">
    <source>
        <dbReference type="Pfam" id="PF17851"/>
    </source>
</evidence>
<dbReference type="Gene3D" id="1.20.1270.90">
    <property type="entry name" value="AF1782-like"/>
    <property type="match status" value="1"/>
</dbReference>
<dbReference type="InterPro" id="IPR003305">
    <property type="entry name" value="CenC_carb-bd"/>
</dbReference>
<dbReference type="Proteomes" id="UP001239083">
    <property type="component" value="Unassembled WGS sequence"/>
</dbReference>
<keyword evidence="8" id="KW-1185">Reference proteome</keyword>
<dbReference type="SUPFAM" id="SSF75005">
    <property type="entry name" value="Arabinanase/levansucrase/invertase"/>
    <property type="match status" value="1"/>
</dbReference>
<comment type="caution">
    <text evidence="7">The sequence shown here is derived from an EMBL/GenBank/DDBJ whole genome shotgun (WGS) entry which is preliminary data.</text>
</comment>
<dbReference type="Gene3D" id="2.60.120.200">
    <property type="match status" value="1"/>
</dbReference>
<dbReference type="InterPro" id="IPR013320">
    <property type="entry name" value="ConA-like_dom_sf"/>
</dbReference>
<dbReference type="SUPFAM" id="SSF49785">
    <property type="entry name" value="Galactose-binding domain-like"/>
    <property type="match status" value="1"/>
</dbReference>
<evidence type="ECO:0000313" key="7">
    <source>
        <dbReference type="EMBL" id="MDQ0894821.1"/>
    </source>
</evidence>
<keyword evidence="2" id="KW-0378">Hydrolase</keyword>
<dbReference type="InterPro" id="IPR006710">
    <property type="entry name" value="Glyco_hydro_43"/>
</dbReference>
<feature type="signal peptide" evidence="4">
    <location>
        <begin position="1"/>
        <end position="33"/>
    </location>
</feature>
<dbReference type="PANTHER" id="PTHR42812:SF15">
    <property type="entry name" value="HYDROLASE, PUTATIVE (AFU_ORTHOLOGUE AFUA_2G00930)-RELATED"/>
    <property type="match status" value="1"/>
</dbReference>
<proteinExistence type="inferred from homology"/>
<dbReference type="InterPro" id="IPR051795">
    <property type="entry name" value="Glycosyl_Hydrlase_43"/>
</dbReference>
<evidence type="ECO:0000256" key="1">
    <source>
        <dbReference type="ARBA" id="ARBA00009865"/>
    </source>
</evidence>
<evidence type="ECO:0000256" key="2">
    <source>
        <dbReference type="ARBA" id="ARBA00022801"/>
    </source>
</evidence>
<dbReference type="Pfam" id="PF02018">
    <property type="entry name" value="CBM_4_9"/>
    <property type="match status" value="1"/>
</dbReference>
<dbReference type="Pfam" id="PF17851">
    <property type="entry name" value="GH43_C2"/>
    <property type="match status" value="1"/>
</dbReference>
<keyword evidence="3" id="KW-0326">Glycosidase</keyword>
<comment type="similarity">
    <text evidence="1">Belongs to the glycosyl hydrolase 43 family.</text>
</comment>
<dbReference type="EMBL" id="JAUSYY010000001">
    <property type="protein sequence ID" value="MDQ0894821.1"/>
    <property type="molecule type" value="Genomic_DNA"/>
</dbReference>
<protein>
    <submittedName>
        <fullName evidence="7">Beta-xylosidase</fullName>
    </submittedName>
</protein>
<dbReference type="Gene3D" id="2.60.120.260">
    <property type="entry name" value="Galactose-binding domain-like"/>
    <property type="match status" value="1"/>
</dbReference>
<name>A0ABU0RC47_9MICO</name>
<feature type="domain" description="CBM-cenC" evidence="5">
    <location>
        <begin position="409"/>
        <end position="546"/>
    </location>
</feature>
<dbReference type="InterPro" id="IPR023296">
    <property type="entry name" value="Glyco_hydro_beta-prop_sf"/>
</dbReference>
<dbReference type="Gene3D" id="2.115.10.20">
    <property type="entry name" value="Glycosyl hydrolase domain, family 43"/>
    <property type="match status" value="1"/>
</dbReference>
<evidence type="ECO:0000313" key="8">
    <source>
        <dbReference type="Proteomes" id="UP001239083"/>
    </source>
</evidence>
<evidence type="ECO:0000256" key="3">
    <source>
        <dbReference type="ARBA" id="ARBA00023295"/>
    </source>
</evidence>
<gene>
    <name evidence="7" type="ORF">QFZ26_002376</name>
</gene>
<dbReference type="SUPFAM" id="SSF49899">
    <property type="entry name" value="Concanavalin A-like lectins/glucanases"/>
    <property type="match status" value="1"/>
</dbReference>
<evidence type="ECO:0000259" key="5">
    <source>
        <dbReference type="Pfam" id="PF02018"/>
    </source>
</evidence>
<dbReference type="InterPro" id="IPR008979">
    <property type="entry name" value="Galactose-bd-like_sf"/>
</dbReference>
<keyword evidence="4" id="KW-0732">Signal</keyword>
<evidence type="ECO:0000256" key="4">
    <source>
        <dbReference type="SAM" id="SignalP"/>
    </source>
</evidence>
<dbReference type="InterPro" id="IPR041542">
    <property type="entry name" value="GH43_C2"/>
</dbReference>